<evidence type="ECO:0000256" key="16">
    <source>
        <dbReference type="SAM" id="Phobius"/>
    </source>
</evidence>
<evidence type="ECO:0000256" key="9">
    <source>
        <dbReference type="ARBA" id="ARBA00023054"/>
    </source>
</evidence>
<dbReference type="Pfam" id="PF23000">
    <property type="entry name" value="ChitinSynthase_IV_N"/>
    <property type="match status" value="1"/>
</dbReference>
<feature type="region of interest" description="Disordered" evidence="15">
    <location>
        <begin position="3538"/>
        <end position="3566"/>
    </location>
</feature>
<feature type="compositionally biased region" description="Low complexity" evidence="15">
    <location>
        <begin position="3428"/>
        <end position="3478"/>
    </location>
</feature>
<feature type="region of interest" description="Disordered" evidence="15">
    <location>
        <begin position="1569"/>
        <end position="1599"/>
    </location>
</feature>
<evidence type="ECO:0000256" key="3">
    <source>
        <dbReference type="ARBA" id="ARBA00022475"/>
    </source>
</evidence>
<feature type="region of interest" description="Disordered" evidence="15">
    <location>
        <begin position="1611"/>
        <end position="1831"/>
    </location>
</feature>
<dbReference type="SUPFAM" id="SSF53448">
    <property type="entry name" value="Nucleotide-diphospho-sugar transferases"/>
    <property type="match status" value="1"/>
</dbReference>
<feature type="transmembrane region" description="Helical" evidence="16">
    <location>
        <begin position="1036"/>
        <end position="1055"/>
    </location>
</feature>
<feature type="compositionally biased region" description="Basic and acidic residues" evidence="15">
    <location>
        <begin position="2795"/>
        <end position="2811"/>
    </location>
</feature>
<feature type="transmembrane region" description="Helical" evidence="16">
    <location>
        <begin position="378"/>
        <end position="396"/>
    </location>
</feature>
<evidence type="ECO:0000256" key="11">
    <source>
        <dbReference type="ARBA" id="ARBA00023180"/>
    </source>
</evidence>
<feature type="compositionally biased region" description="Acidic residues" evidence="15">
    <location>
        <begin position="1188"/>
        <end position="1198"/>
    </location>
</feature>
<feature type="transmembrane region" description="Helical" evidence="16">
    <location>
        <begin position="950"/>
        <end position="967"/>
    </location>
</feature>
<feature type="compositionally biased region" description="Low complexity" evidence="15">
    <location>
        <begin position="1643"/>
        <end position="1715"/>
    </location>
</feature>
<feature type="compositionally biased region" description="Basic and acidic residues" evidence="15">
    <location>
        <begin position="2277"/>
        <end position="2296"/>
    </location>
</feature>
<dbReference type="InterPro" id="IPR029044">
    <property type="entry name" value="Nucleotide-diphossugar_trans"/>
</dbReference>
<feature type="compositionally biased region" description="Basic and acidic residues" evidence="15">
    <location>
        <begin position="2172"/>
        <end position="2183"/>
    </location>
</feature>
<evidence type="ECO:0000256" key="2">
    <source>
        <dbReference type="ARBA" id="ARBA00012543"/>
    </source>
</evidence>
<dbReference type="GO" id="GO:0006031">
    <property type="term" value="P:chitin biosynthetic process"/>
    <property type="evidence" value="ECO:0007669"/>
    <property type="project" value="TreeGrafter"/>
</dbReference>
<keyword evidence="5" id="KW-0328">Glycosyltransferase</keyword>
<dbReference type="PANTHER" id="PTHR22914:SF42">
    <property type="entry name" value="CHITIN SYNTHASE"/>
    <property type="match status" value="1"/>
</dbReference>
<dbReference type="CDD" id="cd04190">
    <property type="entry name" value="Chitin_synth_C"/>
    <property type="match status" value="1"/>
</dbReference>
<feature type="compositionally biased region" description="Polar residues" evidence="15">
    <location>
        <begin position="1746"/>
        <end position="1759"/>
    </location>
</feature>
<organism evidence="19">
    <name type="scientific">Culicoides sonorensis</name>
    <name type="common">Biting midge</name>
    <dbReference type="NCBI Taxonomy" id="179676"/>
    <lineage>
        <taxon>Eukaryota</taxon>
        <taxon>Metazoa</taxon>
        <taxon>Ecdysozoa</taxon>
        <taxon>Arthropoda</taxon>
        <taxon>Hexapoda</taxon>
        <taxon>Insecta</taxon>
        <taxon>Pterygota</taxon>
        <taxon>Neoptera</taxon>
        <taxon>Endopterygota</taxon>
        <taxon>Diptera</taxon>
        <taxon>Nematocera</taxon>
        <taxon>Chironomoidea</taxon>
        <taxon>Ceratopogonidae</taxon>
        <taxon>Ceratopogoninae</taxon>
        <taxon>Culicoides</taxon>
        <taxon>Monoculicoides</taxon>
    </lineage>
</organism>
<feature type="compositionally biased region" description="Basic and acidic residues" evidence="15">
    <location>
        <begin position="2305"/>
        <end position="2320"/>
    </location>
</feature>
<feature type="compositionally biased region" description="Polar residues" evidence="15">
    <location>
        <begin position="2812"/>
        <end position="2824"/>
    </location>
</feature>
<protein>
    <recommendedName>
        <fullName evidence="2">chitin synthase</fullName>
        <ecNumber evidence="2">2.4.1.16</ecNumber>
    </recommendedName>
</protein>
<feature type="compositionally biased region" description="Polar residues" evidence="15">
    <location>
        <begin position="1799"/>
        <end position="1814"/>
    </location>
</feature>
<comment type="catalytic activity">
    <reaction evidence="13">
        <text>[(1-&gt;4)-N-acetyl-beta-D-glucosaminyl](n) + UDP-N-acetyl-alpha-D-glucosamine = [(1-&gt;4)-N-acetyl-beta-D-glucosaminyl](n+1) + UDP + H(+)</text>
        <dbReference type="Rhea" id="RHEA:16637"/>
        <dbReference type="Rhea" id="RHEA-COMP:9593"/>
        <dbReference type="Rhea" id="RHEA-COMP:9595"/>
        <dbReference type="ChEBI" id="CHEBI:15378"/>
        <dbReference type="ChEBI" id="CHEBI:17029"/>
        <dbReference type="ChEBI" id="CHEBI:57705"/>
        <dbReference type="ChEBI" id="CHEBI:58223"/>
        <dbReference type="EC" id="2.4.1.16"/>
    </reaction>
</comment>
<feature type="region of interest" description="Disordered" evidence="15">
    <location>
        <begin position="1"/>
        <end position="30"/>
    </location>
</feature>
<feature type="region of interest" description="Disordered" evidence="15">
    <location>
        <begin position="1846"/>
        <end position="1944"/>
    </location>
</feature>
<evidence type="ECO:0000256" key="4">
    <source>
        <dbReference type="ARBA" id="ARBA00022553"/>
    </source>
</evidence>
<feature type="compositionally biased region" description="Polar residues" evidence="15">
    <location>
        <begin position="3095"/>
        <end position="3124"/>
    </location>
</feature>
<feature type="compositionally biased region" description="Basic and acidic residues" evidence="15">
    <location>
        <begin position="2445"/>
        <end position="2470"/>
    </location>
</feature>
<feature type="compositionally biased region" description="Acidic residues" evidence="15">
    <location>
        <begin position="16"/>
        <end position="26"/>
    </location>
</feature>
<evidence type="ECO:0000256" key="10">
    <source>
        <dbReference type="ARBA" id="ARBA00023136"/>
    </source>
</evidence>
<dbReference type="EC" id="2.4.1.16" evidence="2"/>
<evidence type="ECO:0000256" key="6">
    <source>
        <dbReference type="ARBA" id="ARBA00022679"/>
    </source>
</evidence>
<evidence type="ECO:0000259" key="18">
    <source>
        <dbReference type="Pfam" id="PF23000"/>
    </source>
</evidence>
<comment type="subcellular location">
    <subcellularLocation>
        <location evidence="1">Cell membrane</location>
        <topology evidence="1">Multi-pass membrane protein</topology>
    </subcellularLocation>
</comment>
<proteinExistence type="inferred from homology"/>
<feature type="compositionally biased region" description="Low complexity" evidence="15">
    <location>
        <begin position="3125"/>
        <end position="3136"/>
    </location>
</feature>
<evidence type="ECO:0000256" key="14">
    <source>
        <dbReference type="SAM" id="Coils"/>
    </source>
</evidence>
<evidence type="ECO:0000313" key="19">
    <source>
        <dbReference type="EMBL" id="SSX26815.1"/>
    </source>
</evidence>
<feature type="compositionally biased region" description="Low complexity" evidence="15">
    <location>
        <begin position="2889"/>
        <end position="2899"/>
    </location>
</feature>
<gene>
    <name evidence="19" type="primary">CSON013907</name>
</gene>
<evidence type="ECO:0000256" key="8">
    <source>
        <dbReference type="ARBA" id="ARBA00022989"/>
    </source>
</evidence>
<evidence type="ECO:0000256" key="15">
    <source>
        <dbReference type="SAM" id="MobiDB-lite"/>
    </source>
</evidence>
<feature type="compositionally biased region" description="Low complexity" evidence="15">
    <location>
        <begin position="2494"/>
        <end position="2503"/>
    </location>
</feature>
<feature type="region of interest" description="Disordered" evidence="15">
    <location>
        <begin position="2889"/>
        <end position="2911"/>
    </location>
</feature>
<feature type="region of interest" description="Disordered" evidence="15">
    <location>
        <begin position="3380"/>
        <end position="3480"/>
    </location>
</feature>
<feature type="compositionally biased region" description="Polar residues" evidence="15">
    <location>
        <begin position="1572"/>
        <end position="1583"/>
    </location>
</feature>
<feature type="transmembrane region" description="Helical" evidence="16">
    <location>
        <begin position="408"/>
        <end position="428"/>
    </location>
</feature>
<keyword evidence="4" id="KW-0597">Phosphoprotein</keyword>
<feature type="compositionally biased region" description="Polar residues" evidence="15">
    <location>
        <begin position="2184"/>
        <end position="2202"/>
    </location>
</feature>
<feature type="compositionally biased region" description="Basic and acidic residues" evidence="15">
    <location>
        <begin position="2512"/>
        <end position="2529"/>
    </location>
</feature>
<feature type="compositionally biased region" description="Low complexity" evidence="15">
    <location>
        <begin position="2067"/>
        <end position="2095"/>
    </location>
</feature>
<dbReference type="GO" id="GO:0004100">
    <property type="term" value="F:chitin synthase activity"/>
    <property type="evidence" value="ECO:0007669"/>
    <property type="project" value="UniProtKB-EC"/>
</dbReference>
<feature type="transmembrane region" description="Helical" evidence="16">
    <location>
        <begin position="974"/>
        <end position="997"/>
    </location>
</feature>
<feature type="compositionally biased region" description="Low complexity" evidence="15">
    <location>
        <begin position="1821"/>
        <end position="1831"/>
    </location>
</feature>
<feature type="compositionally biased region" description="Basic and acidic residues" evidence="15">
    <location>
        <begin position="2242"/>
        <end position="2269"/>
    </location>
</feature>
<accession>A0A336M9A9</accession>
<feature type="compositionally biased region" description="Polar residues" evidence="15">
    <location>
        <begin position="2736"/>
        <end position="2746"/>
    </location>
</feature>
<feature type="compositionally biased region" description="Low complexity" evidence="15">
    <location>
        <begin position="1858"/>
        <end position="1908"/>
    </location>
</feature>
<feature type="coiled-coil region" evidence="14">
    <location>
        <begin position="1066"/>
        <end position="1096"/>
    </location>
</feature>
<feature type="transmembrane region" description="Helical" evidence="16">
    <location>
        <begin position="1271"/>
        <end position="1290"/>
    </location>
</feature>
<feature type="compositionally biased region" description="Basic and acidic residues" evidence="15">
    <location>
        <begin position="2007"/>
        <end position="2064"/>
    </location>
</feature>
<feature type="compositionally biased region" description="Polar residues" evidence="15">
    <location>
        <begin position="3538"/>
        <end position="3550"/>
    </location>
</feature>
<feature type="compositionally biased region" description="Low complexity" evidence="15">
    <location>
        <begin position="1760"/>
        <end position="1791"/>
    </location>
</feature>
<reference evidence="19" key="1">
    <citation type="submission" date="2018-07" db="EMBL/GenBank/DDBJ databases">
        <authorList>
            <person name="Quirk P.G."/>
            <person name="Krulwich T.A."/>
        </authorList>
    </citation>
    <scope>NUCLEOTIDE SEQUENCE</scope>
</reference>
<feature type="domain" description="Chitin synthase chs-1/2 N-terminal putative transporter" evidence="18">
    <location>
        <begin position="70"/>
        <end position="323"/>
    </location>
</feature>
<feature type="domain" description="BAT2 N-terminal" evidence="17">
    <location>
        <begin position="1584"/>
        <end position="1759"/>
    </location>
</feature>
<feature type="transmembrane region" description="Helical" evidence="16">
    <location>
        <begin position="134"/>
        <end position="153"/>
    </location>
</feature>
<feature type="transmembrane region" description="Helical" evidence="16">
    <location>
        <begin position="1328"/>
        <end position="1349"/>
    </location>
</feature>
<feature type="transmembrane region" description="Helical" evidence="16">
    <location>
        <begin position="298"/>
        <end position="325"/>
    </location>
</feature>
<feature type="compositionally biased region" description="Low complexity" evidence="15">
    <location>
        <begin position="2203"/>
        <end position="2212"/>
    </location>
</feature>
<feature type="compositionally biased region" description="Low complexity" evidence="15">
    <location>
        <begin position="2690"/>
        <end position="2714"/>
    </location>
</feature>
<feature type="transmembrane region" description="Helical" evidence="16">
    <location>
        <begin position="258"/>
        <end position="277"/>
    </location>
</feature>
<feature type="compositionally biased region" description="Low complexity" evidence="15">
    <location>
        <begin position="2825"/>
        <end position="2838"/>
    </location>
</feature>
<evidence type="ECO:0000256" key="1">
    <source>
        <dbReference type="ARBA" id="ARBA00004651"/>
    </source>
</evidence>
<feature type="compositionally biased region" description="Polar residues" evidence="15">
    <location>
        <begin position="1716"/>
        <end position="1738"/>
    </location>
</feature>
<feature type="transmembrane region" description="Helical" evidence="16">
    <location>
        <begin position="466"/>
        <end position="484"/>
    </location>
</feature>
<sequence length="3566" mass="399657">MSGIRHRPLGPGASGESDDNNSDDESTPLTQDIYNASQRTVQETKGWDVFRDPPIKIDSGSMANQACMELTAKILKVVAYLITFIIVLIGGVVAKGCVIFMAAQLKRDKKIPYCNKDLARDKFFQVSLPEEERIAWMWVIMFAFAVPEFGLFIRSLRICFFKSWKKPYKSHFLLVFLMESFHILGIVILLFIVIPELDSVKAAMLTNCLCVIPGILGLLSRTNKEGGRAIKVIIDLAAVAAQVTGFFVWPLLEDSFELWLIPVACLMVSCGWWENYVSSQSPFSFVKAMGRVKDEMRATRYFINMFLTVWKVLFFFLCVCFVLWFQGEEPGSLFSLFGPGFGPHKIVIEEVAGYAHALSDIDTQQITDTIEIDAEYNTAVYVLIIQILAAYICFIFGKFACKIMIQGFSYAFPVNLTIPVSISFLLAACGIRSDDPCFYHGTIPDYLFFQSPTEFNISDLASRQMAWAWLLWLLSQTWITLHIWTPKCERLATTEKLFVTPMYSALLIDQSMALNRRRDDQADVKTEDLAEIEKEKGDEYYETISVHTETSGARPNIKSSDHITRIYACATMWHETKDEMIEFLKSIMRMDEDQCARRVAQKYLRVVDPDYYEFETHIFFDDAFEISDHSDADIQTNRFVKLLIATMDEAASDVHQTQIRLRAPKKYPTPYGGRLSWTLPGKTKMIAHLKDKDRIRHRKRWSQVMYMYYLLGHRLMELPISVDRKEVIAENTYLLTLDGDIDFQPSAVTLLIDLMKKNKNLGAACGRIHPIGSGPMVWYQKFEYAIGHWLQKATEHMIGCVLCSPGCFSLFRGKGLMDDNVMRKYTTRSDQARHYVQYDQGEDRWLCTLLLQRGYRVEYSAASDAYTHCPEGFSEFYNQRRRWVPSTIANIMDLLMDSKRTIKVNDNISLLYIFYQSMLMGGTILGPGTIFLMLVGAFVAAFKIDNWTSFYYNIVPILMFMLICFTCKASIQLLVAQILSTAYALVMMAVIVGTALQLGEDGIGSPSAIFLIAMTGSFFIASLLHPQEFWCISAGLIYLLSIPSMYLLLILYSIINLNVVSWGTREVVAKKTKKEMEQEKKEAEEAAKRAKQKSLLGFLQGGSGSNQDEEGSIDISINGLFRCLLCTHGKTSDEKAQLIHIADALTDISKKLDYLEKQVDPHGHHSRRRTTSASSHRDHHNLGSVAEGTEDESDESESETSTAPHEERDFLTNPYWIEDPDLKNGEVDYISSAEIMFWKDLIDKYLYPIDQNKEEQARIASDLKDLRDSSVFAFFMINALFVLIVFLLQLNKDNLHIKWPLGVKTNITYDEITQEVHISKEYLQLEPIGLVFVFFFALILIIQFTAMLFHRFGTLAHILASTELNLTCQKKPEELSQDALIDKHAVEIVKNLQRLQGIDGDYDNDSGSGPDRIARRRTVHNLEKASKPRRQIGTLDVAFKKRFLKLTAEENTQNGNPLFTRQLSMRRETIRALEVRKNSVMAEKRKSQMQTLGATNEYGITTSVNRPMMRPSIAGSVVNIKDVFDHNGGPGSQIYGSTGGQIYGTTPGNLNQGYEHVLDEDDRNSLRLTPRNPAQWNNTNGRFMSSLGGSRGERNAKPKFSALDINSLYRTSRGESLEPSQQKNTVPRKHGMQSLGKVPSAPSTTANDSSTSITSASSTPPQQKQNNSSNNFSSHNNSNNNNNQQQGGGNHQQQSTNSGNSSSSDRNSNNSTSWSAVTTSGTQPQEGIQPPLYQSPQFQHEFPSLDGTTPSGSKSHQAQTNASNAGMGNNAQNNQQTQQQQQTSGNQNASQYDGPQMSLRPQTEPSTWMQQNMSGKGDAGNNSNSPNSQQVPVLQVPPQLKALMPSFMYRSGGGGSNTGSSGFGLPLSNNSSSQNQQSQQHQSGNNNQQQNNYQNRMRNNFGNSGNNNEHPSYQGRRSGNIPPRLQNQQQRQNQYDDNYSNRGPPLIEAEAIVHRPIIRDEELERIENIAKDDGWAKDDTIDYNQKLNFSDEELDPPPSASVIKDQPWGRDKERHDYDRHDSRYEKESRHPQNGVERRTLDMEILERVKQRREEEEKREMERKQAAAKKLQALEQKLQSKRAANASEDSDNASSSITSGIQKIEISKEPRHGNQYGGKEPYDRRERYDKYDRERGDRERNDRSDPRDRNYLPPRFQRQQHSGNERSGAPGFERNERPSYRNTERTSSSNNLSGGPTSTTNKETSSSPASSTADNSKNVPFAQQYDPRYIHQNMSKQLLQQKRRSDEMMQPRRSNENRGRLDSDRDDHFQRKTSVSSSDDKPVSIGHAEKSSSRERITSWVDELEDERHDSKNDSFTDKQKQLLKSIDQTSSNEYEPKQILQRSKTSVSDDSSSNLNKSLGHDDKKGDEKTSNTEKRSSESPKSWADHSAGNETTEKTLNDDTNKKDEVSDEKKKLDSGKLGLDHGKSSYKDIDDRRHDKRNVRGGARDTGNRRYDSRDSREMRGGHRDSRGGYGSYRGSSSNWNRRGGRGGYRYGNQDYYSESEGSDYDDDYDRKDSRKGGKDLGKSGRDAFAPRGEPSRRGRGSSNMQYNRRGQMHGPPSGGSNKRIDNYGPPSRKSPFTGSDDQKDDYNERERKVSEHSTSDDKSKTKQPLKPTSQKGSETHNKTSIKNNDEKHTEENKRSHDSNVEKYKNDDKKEKSDMEQDHGHRKIFGGGKREDGDRSYSRQYRDSGGSSQQQSNQRSSSGKPQSQQQSQKDEHSKPLSKPPGLSGKPRMKTTSTSSVGSNSERENSRSQPQPQRSNSNKDIQLQRGNKPQTASSGTTLNKSGGSSSSHWDPKKETNSSEKSHDEVVQQQQNREGAQQPATTTDNANKTDTTNQGLDGTTAPVNTLIFENTNYKTNPAVSTVATQQQNAASNVSSSMKRVMPGVGNQQQSGNNQKLHQSQEDVFKSSTPTTTTINDLMMDQQRAAQQQVVAAMQQSQEQALNSALQSIDFNKADVEYDKDMKFNFTFGPDLSSQITTVTNDDKNQVNKQGNNMGKSMHGVSSNVVQNNIISGSAVDLNMKIASAKKIWDVMPTVMEHANNDAAVESAAAQIASNVASYQHQQHQLHQFAQAHANMSHVQHALSSSNNYSNFGHDQSTLEQHFSGNKPTSTDQGIGNDDNSYISSSTSQHSSAVGQNQQGHNQNIKHVSEVLGNNANICKVKPSQQQLQQASGLGLSPPPQMQSTIPAAPQSYYQASQAYGMSAIPSPPAAVVFNQASQAGMYNPFQIEAGRSQFSQYATHYGATGNAPYANYMQTPPTMPTAPAHAEMYQNAFRTMGGAVQTPFNQSQQMNNPSTVLISSTSNTLMSTSVKPPSQIGAIGSKSGQPYGAQQYMGVYPQQAPLQNNSFYSNTGQQQTNPAFFGTAAAGTIQNYAGMFGNHGTPTPTNPPQAQFGSQYPQQYRGPNTGNTNQQGSGYMKQGGQGQNNAGQTQQGQQGMPDSQSLQSSKGSSNNGTPDGHSSSQQQVQPAQSSPSQHMKNFTATNWDMQNQIFQQQLINATLFQQQQQQYQPQNVPPCYPSPIQRPNNNYDRMNMQMSGQQYYSNNRGQTSQSTTSSKKDDSKT</sequence>
<feature type="region of interest" description="Disordered" evidence="15">
    <location>
        <begin position="1988"/>
        <end position="2845"/>
    </location>
</feature>
<evidence type="ECO:0000256" key="13">
    <source>
        <dbReference type="ARBA" id="ARBA00048014"/>
    </source>
</evidence>
<feature type="transmembrane region" description="Helical" evidence="16">
    <location>
        <begin position="200"/>
        <end position="220"/>
    </location>
</feature>
<feature type="transmembrane region" description="Helical" evidence="16">
    <location>
        <begin position="232"/>
        <end position="252"/>
    </location>
</feature>
<feature type="compositionally biased region" description="Low complexity" evidence="15">
    <location>
        <begin position="1926"/>
        <end position="1938"/>
    </location>
</feature>
<keyword evidence="11" id="KW-0325">Glycoprotein</keyword>
<dbReference type="VEuPathDB" id="VectorBase:CSON013907"/>
<evidence type="ECO:0000256" key="7">
    <source>
        <dbReference type="ARBA" id="ARBA00022692"/>
    </source>
</evidence>
<feature type="compositionally biased region" description="Basic and acidic residues" evidence="15">
    <location>
        <begin position="2621"/>
        <end position="2666"/>
    </location>
</feature>
<evidence type="ECO:0000256" key="12">
    <source>
        <dbReference type="ARBA" id="ARBA00046329"/>
    </source>
</evidence>
<evidence type="ECO:0000256" key="5">
    <source>
        <dbReference type="ARBA" id="ARBA00022676"/>
    </source>
</evidence>
<dbReference type="Pfam" id="PF03142">
    <property type="entry name" value="Chitin_synth_2"/>
    <property type="match status" value="1"/>
</dbReference>
<evidence type="ECO:0000259" key="17">
    <source>
        <dbReference type="Pfam" id="PF07001"/>
    </source>
</evidence>
<dbReference type="InterPro" id="IPR009738">
    <property type="entry name" value="BAT2_N"/>
</dbReference>
<dbReference type="PANTHER" id="PTHR22914">
    <property type="entry name" value="CHITIN SYNTHASE"/>
    <property type="match status" value="1"/>
</dbReference>
<feature type="compositionally biased region" description="Polar residues" evidence="15">
    <location>
        <begin position="3394"/>
        <end position="3418"/>
    </location>
</feature>
<keyword evidence="3" id="KW-1003">Cell membrane</keyword>
<feature type="transmembrane region" description="Helical" evidence="16">
    <location>
        <begin position="78"/>
        <end position="103"/>
    </location>
</feature>
<feature type="compositionally biased region" description="Low complexity" evidence="15">
    <location>
        <begin position="2753"/>
        <end position="2764"/>
    </location>
</feature>
<dbReference type="InterPro" id="IPR055120">
    <property type="entry name" value="Chs-1/2_IV_N"/>
</dbReference>
<keyword evidence="6" id="KW-0808">Transferase</keyword>
<dbReference type="GO" id="GO:0005886">
    <property type="term" value="C:plasma membrane"/>
    <property type="evidence" value="ECO:0007669"/>
    <property type="project" value="UniProtKB-SubCell"/>
</dbReference>
<dbReference type="FunFam" id="3.90.550.10:FF:000139">
    <property type="entry name" value="Chitin synthase 8"/>
    <property type="match status" value="1"/>
</dbReference>
<keyword evidence="10 16" id="KW-0472">Membrane</keyword>
<dbReference type="Pfam" id="PF07001">
    <property type="entry name" value="BAT2_N"/>
    <property type="match status" value="1"/>
</dbReference>
<comment type="similarity">
    <text evidence="12">Belongs to the chitin synthase family. Class IV subfamily.</text>
</comment>
<feature type="compositionally biased region" description="Basic and acidic residues" evidence="15">
    <location>
        <begin position="2119"/>
        <end position="2149"/>
    </location>
</feature>
<keyword evidence="8 16" id="KW-1133">Transmembrane helix</keyword>
<name>A0A336M9A9_CULSO</name>
<feature type="compositionally biased region" description="Basic and acidic residues" evidence="15">
    <location>
        <begin position="2393"/>
        <end position="2436"/>
    </location>
</feature>
<feature type="compositionally biased region" description="Basic and acidic residues" evidence="15">
    <location>
        <begin position="2584"/>
        <end position="2608"/>
    </location>
</feature>
<keyword evidence="7 16" id="KW-0812">Transmembrane</keyword>
<feature type="compositionally biased region" description="Basic and acidic residues" evidence="15">
    <location>
        <begin position="2359"/>
        <end position="2379"/>
    </location>
</feature>
<keyword evidence="9 14" id="KW-0175">Coiled coil</keyword>
<feature type="compositionally biased region" description="Low complexity" evidence="15">
    <location>
        <begin position="2476"/>
        <end position="2485"/>
    </location>
</feature>
<feature type="transmembrane region" description="Helical" evidence="16">
    <location>
        <begin position="173"/>
        <end position="194"/>
    </location>
</feature>
<feature type="transmembrane region" description="Helical" evidence="16">
    <location>
        <begin position="1003"/>
        <end position="1024"/>
    </location>
</feature>
<feature type="compositionally biased region" description="Polar residues" evidence="15">
    <location>
        <begin position="2765"/>
        <end position="2794"/>
    </location>
</feature>
<dbReference type="InterPro" id="IPR004835">
    <property type="entry name" value="Chitin_synth"/>
</dbReference>
<feature type="region of interest" description="Disordered" evidence="15">
    <location>
        <begin position="3095"/>
        <end position="3144"/>
    </location>
</feature>
<feature type="region of interest" description="Disordered" evidence="15">
    <location>
        <begin position="1157"/>
        <end position="1206"/>
    </location>
</feature>
<feature type="compositionally biased region" description="Low complexity" evidence="15">
    <location>
        <begin position="2343"/>
        <end position="2358"/>
    </location>
</feature>
<feature type="compositionally biased region" description="Basic and acidic residues" evidence="15">
    <location>
        <begin position="2675"/>
        <end position="2689"/>
    </location>
</feature>
<dbReference type="EMBL" id="UFQT01000733">
    <property type="protein sequence ID" value="SSX26815.1"/>
    <property type="molecule type" value="Genomic_DNA"/>
</dbReference>